<organism evidence="2">
    <name type="scientific">uncultured Desulfovibrio sp</name>
    <dbReference type="NCBI Taxonomy" id="167968"/>
    <lineage>
        <taxon>Bacteria</taxon>
        <taxon>Pseudomonadati</taxon>
        <taxon>Thermodesulfobacteriota</taxon>
        <taxon>Desulfovibrionia</taxon>
        <taxon>Desulfovibrionales</taxon>
        <taxon>Desulfovibrionaceae</taxon>
        <taxon>Desulfovibrio</taxon>
        <taxon>environmental samples</taxon>
    </lineage>
</organism>
<gene>
    <name evidence="2" type="ORF">KM92DES2_20332</name>
</gene>
<dbReference type="AlphaFoldDB" id="A0A212KKD0"/>
<feature type="compositionally biased region" description="Polar residues" evidence="1">
    <location>
        <begin position="26"/>
        <end position="43"/>
    </location>
</feature>
<evidence type="ECO:0000256" key="1">
    <source>
        <dbReference type="SAM" id="MobiDB-lite"/>
    </source>
</evidence>
<protein>
    <submittedName>
        <fullName evidence="2">Uncharacterized protein</fullName>
    </submittedName>
</protein>
<reference evidence="2" key="1">
    <citation type="submission" date="2016-04" db="EMBL/GenBank/DDBJ databases">
        <authorList>
            <person name="Evans L.H."/>
            <person name="Alamgir A."/>
            <person name="Owens N."/>
            <person name="Weber N.D."/>
            <person name="Virtaneva K."/>
            <person name="Barbian K."/>
            <person name="Babar A."/>
            <person name="Rosenke K."/>
        </authorList>
    </citation>
    <scope>NUCLEOTIDE SEQUENCE</scope>
    <source>
        <strain evidence="2">92-2</strain>
    </source>
</reference>
<feature type="region of interest" description="Disordered" evidence="1">
    <location>
        <begin position="1"/>
        <end position="43"/>
    </location>
</feature>
<accession>A0A212KKD0</accession>
<dbReference type="EMBL" id="FLUP01000002">
    <property type="protein sequence ID" value="SBW12112.1"/>
    <property type="molecule type" value="Genomic_DNA"/>
</dbReference>
<evidence type="ECO:0000313" key="2">
    <source>
        <dbReference type="EMBL" id="SBW12112.1"/>
    </source>
</evidence>
<feature type="compositionally biased region" description="Basic residues" evidence="1">
    <location>
        <begin position="1"/>
        <end position="13"/>
    </location>
</feature>
<dbReference type="AntiFam" id="ANF00012">
    <property type="entry name" value="tRNA translation"/>
</dbReference>
<sequence>MKKHNATTKKGSRLNREPEFSGGPSGTRTPNQLIKSQLLYQLS</sequence>
<proteinExistence type="predicted"/>
<name>A0A212KKD0_9BACT</name>